<reference evidence="1" key="1">
    <citation type="submission" date="2023-07" db="EMBL/GenBank/DDBJ databases">
        <title>Sorghum-associated microbial communities from plants grown in Nebraska, USA.</title>
        <authorList>
            <person name="Schachtman D."/>
        </authorList>
    </citation>
    <scope>NUCLEOTIDE SEQUENCE</scope>
    <source>
        <strain evidence="1">BE56</strain>
    </source>
</reference>
<dbReference type="Proteomes" id="UP001259587">
    <property type="component" value="Unassembled WGS sequence"/>
</dbReference>
<sequence length="332" mass="38343">MEFGWNRISRFYHPVCAEQDLRDNPMAVEVGGFKIVLFRGQEGRIVAMPDRCPHRFTPLSMGRVNEQGNLECPYHGWSFDAQGQGLIPTMPESRKCKIDVLKSMTRNGVIWVGGPDAAPLEEFADPEYTFLGQFPVVFECPLHVALDNFSEDEHFPYVHQTFGWDREGAKEVEYEFEHDEQSTLNYYRGPIRKFPLMFLTGVKPGDISHNRFHTLFNPVRSTYESWVTCKSRQVNIGGHIKTTIFFVPNAANRTTLYSFVHARASDRKSAFFQKHFRSFILRFIKKEFEADGAFSSQLAHLPYALNGARLGKYDKPLVIHRRMLERIYLGES</sequence>
<organism evidence="1 2">
    <name type="scientific">Pseudomonas hunanensis</name>
    <dbReference type="NCBI Taxonomy" id="1247546"/>
    <lineage>
        <taxon>Bacteria</taxon>
        <taxon>Pseudomonadati</taxon>
        <taxon>Pseudomonadota</taxon>
        <taxon>Gammaproteobacteria</taxon>
        <taxon>Pseudomonadales</taxon>
        <taxon>Pseudomonadaceae</taxon>
        <taxon>Pseudomonas</taxon>
    </lineage>
</organism>
<accession>A0ACC6K9U1</accession>
<protein>
    <submittedName>
        <fullName evidence="1">Phenylpropionate dioxygenase-like ring-hydroxylating dioxygenase large terminal subunit</fullName>
    </submittedName>
</protein>
<evidence type="ECO:0000313" key="2">
    <source>
        <dbReference type="Proteomes" id="UP001259587"/>
    </source>
</evidence>
<comment type="caution">
    <text evidence="1">The sequence shown here is derived from an EMBL/GenBank/DDBJ whole genome shotgun (WGS) entry which is preliminary data.</text>
</comment>
<evidence type="ECO:0000313" key="1">
    <source>
        <dbReference type="EMBL" id="MDR6715188.1"/>
    </source>
</evidence>
<proteinExistence type="predicted"/>
<keyword evidence="2" id="KW-1185">Reference proteome</keyword>
<gene>
    <name evidence="1" type="ORF">J2W83_004828</name>
</gene>
<name>A0ACC6K9U1_9PSED</name>
<dbReference type="EMBL" id="JAVDTH010000044">
    <property type="protein sequence ID" value="MDR6715188.1"/>
    <property type="molecule type" value="Genomic_DNA"/>
</dbReference>